<dbReference type="GO" id="GO:0003729">
    <property type="term" value="F:mRNA binding"/>
    <property type="evidence" value="ECO:0007669"/>
    <property type="project" value="TreeGrafter"/>
</dbReference>
<dbReference type="InterPro" id="IPR054708">
    <property type="entry name" value="MTPAP-like_central"/>
</dbReference>
<dbReference type="Gene3D" id="3.30.460.10">
    <property type="entry name" value="Beta Polymerase, domain 2"/>
    <property type="match status" value="1"/>
</dbReference>
<dbReference type="RefSeq" id="XP_067058615.1">
    <property type="nucleotide sequence ID" value="XM_067202514.1"/>
</dbReference>
<reference evidence="4" key="1">
    <citation type="journal article" date="2021" name="Microbiol. Resour. Announc.">
        <title>LGAAP: Leishmaniinae Genome Assembly and Annotation Pipeline.</title>
        <authorList>
            <person name="Almutairi H."/>
            <person name="Urbaniak M.D."/>
            <person name="Bates M.D."/>
            <person name="Jariyapan N."/>
            <person name="Kwakye-Nuako G."/>
            <person name="Thomaz-Soccol V."/>
            <person name="Al-Salem W.S."/>
            <person name="Dillon R.J."/>
            <person name="Bates P.A."/>
            <person name="Gatherer D."/>
        </authorList>
    </citation>
    <scope>NUCLEOTIDE SEQUENCE [LARGE SCALE GENOMIC DNA]</scope>
</reference>
<feature type="domain" description="Poly(A) RNA polymerase mitochondrial-like central palm" evidence="2">
    <location>
        <begin position="173"/>
        <end position="331"/>
    </location>
</feature>
<evidence type="ECO:0000313" key="4">
    <source>
        <dbReference type="Proteomes" id="UP000674143"/>
    </source>
</evidence>
<keyword evidence="4" id="KW-1185">Reference proteome</keyword>
<dbReference type="EMBL" id="JAFHLR010000036">
    <property type="protein sequence ID" value="KAG5464984.1"/>
    <property type="molecule type" value="Genomic_DNA"/>
</dbReference>
<dbReference type="GO" id="GO:0031123">
    <property type="term" value="P:RNA 3'-end processing"/>
    <property type="evidence" value="ECO:0007669"/>
    <property type="project" value="TreeGrafter"/>
</dbReference>
<organism evidence="3 4">
    <name type="scientific">Leishmania orientalis</name>
    <dbReference type="NCBI Taxonomy" id="2249476"/>
    <lineage>
        <taxon>Eukaryota</taxon>
        <taxon>Discoba</taxon>
        <taxon>Euglenozoa</taxon>
        <taxon>Kinetoplastea</taxon>
        <taxon>Metakinetoplastina</taxon>
        <taxon>Trypanosomatida</taxon>
        <taxon>Trypanosomatidae</taxon>
        <taxon>Leishmaniinae</taxon>
        <taxon>Leishmania</taxon>
    </lineage>
</organism>
<feature type="region of interest" description="Disordered" evidence="1">
    <location>
        <begin position="526"/>
        <end position="582"/>
    </location>
</feature>
<dbReference type="PANTHER" id="PTHR23092:SF15">
    <property type="entry name" value="INACTIVE NON-CANONICAL POLY(A) RNA POLYMERASE PROTEIN TRF4-2-RELATED"/>
    <property type="match status" value="1"/>
</dbReference>
<dbReference type="GO" id="GO:0043634">
    <property type="term" value="P:polyadenylation-dependent ncRNA catabolic process"/>
    <property type="evidence" value="ECO:0007669"/>
    <property type="project" value="TreeGrafter"/>
</dbReference>
<dbReference type="InterPro" id="IPR045862">
    <property type="entry name" value="Trf4-like"/>
</dbReference>
<evidence type="ECO:0000313" key="3">
    <source>
        <dbReference type="EMBL" id="KAG5464984.1"/>
    </source>
</evidence>
<accession>A0A836G2J8</accession>
<dbReference type="GeneID" id="92356448"/>
<dbReference type="SUPFAM" id="SSF81301">
    <property type="entry name" value="Nucleotidyltransferase"/>
    <property type="match status" value="1"/>
</dbReference>
<evidence type="ECO:0000259" key="2">
    <source>
        <dbReference type="Pfam" id="PF22600"/>
    </source>
</evidence>
<dbReference type="Proteomes" id="UP000674143">
    <property type="component" value="Unassembled WGS sequence"/>
</dbReference>
<name>A0A836G2J8_9TRYP</name>
<dbReference type="Pfam" id="PF22600">
    <property type="entry name" value="MTPAP-like_central"/>
    <property type="match status" value="1"/>
</dbReference>
<dbReference type="PANTHER" id="PTHR23092">
    <property type="entry name" value="POLY(A) RNA POLYMERASE"/>
    <property type="match status" value="1"/>
</dbReference>
<dbReference type="GO" id="GO:0005730">
    <property type="term" value="C:nucleolus"/>
    <property type="evidence" value="ECO:0007669"/>
    <property type="project" value="TreeGrafter"/>
</dbReference>
<sequence length="738" mass="79212">MGRVGSPCAGAFVTPGQAGASSPRLAKATDFGDADASACGVAAPYCHAMRRRRGRHQELRKDSTAVTCDGEKQHAVGMWKSMTGSESAFAIPPLLVKEGGLYGMDLAQAYHAGGRCNRHLWRDGSGSLSRSAYGLSVCVSLHQPPLPPFPGVRLPAWCRAASVAAYPLSEDGLTSEFVDFTRYLQLTSDEEEARAQLLNYVRACVAEMWGPCKTRSEPGTEAQVLLYGSYALGLSLPSSDIDLALTFPAEEEDDAARCSAEEGGGDRASGAPAFSKKRQALHLKRLHDLAGQLRKSATRSTLEVEVYDQCRVPRIHLRDMTGGGVSCDITTSFVSARVACIVARQRLWLQGSPLAGFLVRITKAAVRQWGLNEVFSGGLASTALYCLVLRFLAQMEEFCQHAQVEENFSPPRYEEAATTSGTAFLSASPHASPSSSPQLTMPHAARGSFATPMPTPPDTDSAGRVGSTLSAAAAVPSYVPSWAVYSKKYGLYKSSSLCEAKKNNALRLSRVTACSLSHWGRVGSACQEDREGDDEVDGYTQTSLTHSSSATTATTTPTSRTAACTPSSTANESHYGGAASESATVARPLHVNPAARREGWFPSAEELTRLAQARYGASPARLLIKLWRFLADDAFVGGYQVADAFGDDLVWCSCDDPSNFNVVRTQLPSMLSLELATFSGRPSTDLSAAAFRLPELMALFRSSSTSLENMICYQRYPRRAAPTMLSTIFVDSRLTTAL</sequence>
<feature type="compositionally biased region" description="Low complexity" evidence="1">
    <location>
        <begin position="540"/>
        <end position="570"/>
    </location>
</feature>
<dbReference type="InterPro" id="IPR043519">
    <property type="entry name" value="NT_sf"/>
</dbReference>
<dbReference type="GO" id="GO:1990817">
    <property type="term" value="F:poly(A) RNA polymerase activity"/>
    <property type="evidence" value="ECO:0007669"/>
    <property type="project" value="InterPro"/>
</dbReference>
<dbReference type="KEGG" id="loi:92356448"/>
<proteinExistence type="predicted"/>
<dbReference type="GO" id="GO:0005739">
    <property type="term" value="C:mitochondrion"/>
    <property type="evidence" value="ECO:0007669"/>
    <property type="project" value="UniProtKB-ARBA"/>
</dbReference>
<reference evidence="4" key="2">
    <citation type="journal article" date="2021" name="Sci. Data">
        <title>Chromosome-scale genome sequencing, assembly and annotation of six genomes from subfamily Leishmaniinae.</title>
        <authorList>
            <person name="Almutairi H."/>
            <person name="Urbaniak M.D."/>
            <person name="Bates M.D."/>
            <person name="Jariyapan N."/>
            <person name="Kwakye-Nuako G."/>
            <person name="Thomaz Soccol V."/>
            <person name="Al-Salem W.S."/>
            <person name="Dillon R.J."/>
            <person name="Bates P.A."/>
            <person name="Gatherer D."/>
        </authorList>
    </citation>
    <scope>NUCLEOTIDE SEQUENCE [LARGE SCALE GENOMIC DNA]</scope>
</reference>
<dbReference type="GO" id="GO:0031499">
    <property type="term" value="C:TRAMP complex"/>
    <property type="evidence" value="ECO:0007669"/>
    <property type="project" value="TreeGrafter"/>
</dbReference>
<evidence type="ECO:0000256" key="1">
    <source>
        <dbReference type="SAM" id="MobiDB-lite"/>
    </source>
</evidence>
<comment type="caution">
    <text evidence="3">The sequence shown here is derived from an EMBL/GenBank/DDBJ whole genome shotgun (WGS) entry which is preliminary data.</text>
</comment>
<dbReference type="CDD" id="cd05402">
    <property type="entry name" value="NT_PAP_TUTase"/>
    <property type="match status" value="1"/>
</dbReference>
<gene>
    <name evidence="3" type="ORF">LSCM4_00432</name>
</gene>
<dbReference type="AlphaFoldDB" id="A0A836G2J8"/>
<protein>
    <recommendedName>
        <fullName evidence="2">Poly(A) RNA polymerase mitochondrial-like central palm domain-containing protein</fullName>
    </recommendedName>
</protein>